<reference evidence="1 2" key="1">
    <citation type="journal article" date="2011" name="Microbiology">
        <title>The Pseudomonas aeruginosa generalized transducing phage phiPA3 is a new member of the phiKZ-like group of 'jumbo' phages, and infects model laboratory strains and clinical isolates from cystic fibrosis patients.</title>
        <authorList>
            <person name="Monson R."/>
            <person name="Foulds I."/>
            <person name="Foweraker J."/>
            <person name="Welch M."/>
            <person name="Salmond G.P."/>
        </authorList>
    </citation>
    <scope>NUCLEOTIDE SEQUENCE [LARGE SCALE GENOMIC DNA]</scope>
</reference>
<protein>
    <submittedName>
        <fullName evidence="1">Uncharacterized protein 250</fullName>
    </submittedName>
</protein>
<dbReference type="RefSeq" id="YP_009217329.1">
    <property type="nucleotide sequence ID" value="NC_028999.1"/>
</dbReference>
<evidence type="ECO:0000313" key="1">
    <source>
        <dbReference type="EMBL" id="AEH03673.1"/>
    </source>
</evidence>
<keyword evidence="2" id="KW-1185">Reference proteome</keyword>
<dbReference type="Proteomes" id="UP000008388">
    <property type="component" value="Segment"/>
</dbReference>
<gene>
    <name evidence="1" type="primary">250</name>
</gene>
<dbReference type="GeneID" id="26643778"/>
<organismHost>
    <name type="scientific">Pseudomonas aeruginosa</name>
    <dbReference type="NCBI Taxonomy" id="287"/>
</organismHost>
<accession>F8SJM2</accession>
<proteinExistence type="predicted"/>
<organism evidence="1 2">
    <name type="scientific">Pseudomonas phage PhiPA3</name>
    <name type="common">Pseudomonas aeruginosa phage PhiPA3</name>
    <dbReference type="NCBI Taxonomy" id="998086"/>
    <lineage>
        <taxon>Viruses</taxon>
        <taxon>Duplodnaviria</taxon>
        <taxon>Heunggongvirae</taxon>
        <taxon>Uroviricota</taxon>
        <taxon>Caudoviricetes</taxon>
        <taxon>Chimalliviridae</taxon>
        <taxon>Miltoncavirus</taxon>
        <taxon>Miltoncavirus PhiPA3</taxon>
    </lineage>
</organism>
<dbReference type="EMBL" id="HQ630627">
    <property type="protein sequence ID" value="AEH03673.1"/>
    <property type="molecule type" value="Genomic_DNA"/>
</dbReference>
<dbReference type="KEGG" id="vg:26643778"/>
<name>F8SJM2_BPPA3</name>
<evidence type="ECO:0000313" key="2">
    <source>
        <dbReference type="Proteomes" id="UP000008388"/>
    </source>
</evidence>
<sequence length="119" mass="13666">MKDSKLKDPTPVLDFIASIHAPLKIKNGLVADNIEHRVRESMRSMLCDIGARNEKFAHHIIDRIRLEEADRDERIQFDRNIRSKSMDELMVWANVQLCIIGGAPATLAIDKACRRLMWA</sequence>